<sequence>MNDWVVFKEVVGNMEADIIKGKLEAYNIPVQIIGEAYSKIVGLEHGDMSFVKILVPREYLEQANKVFEEGA</sequence>
<organism evidence="1 2">
    <name type="scientific">candidate division TA06 bacterium</name>
    <dbReference type="NCBI Taxonomy" id="2250710"/>
    <lineage>
        <taxon>Bacteria</taxon>
        <taxon>Bacteria division TA06</taxon>
    </lineage>
</organism>
<accession>A0A660S9G3</accession>
<gene>
    <name evidence="1" type="ORF">DRP44_04715</name>
</gene>
<evidence type="ECO:0008006" key="3">
    <source>
        <dbReference type="Google" id="ProtNLM"/>
    </source>
</evidence>
<protein>
    <recommendedName>
        <fullName evidence="3">DUF2007 domain-containing protein</fullName>
    </recommendedName>
</protein>
<proteinExistence type="predicted"/>
<name>A0A660S9G3_UNCT6</name>
<dbReference type="EMBL" id="QNBC01000054">
    <property type="protein sequence ID" value="RKX66145.1"/>
    <property type="molecule type" value="Genomic_DNA"/>
</dbReference>
<dbReference type="AlphaFoldDB" id="A0A660S9G3"/>
<reference evidence="1 2" key="1">
    <citation type="submission" date="2018-06" db="EMBL/GenBank/DDBJ databases">
        <title>Extensive metabolic versatility and redundancy in microbially diverse, dynamic hydrothermal sediments.</title>
        <authorList>
            <person name="Dombrowski N."/>
            <person name="Teske A."/>
            <person name="Baker B.J."/>
        </authorList>
    </citation>
    <scope>NUCLEOTIDE SEQUENCE [LARGE SCALE GENOMIC DNA]</scope>
    <source>
        <strain evidence="1">B35_G9</strain>
    </source>
</reference>
<comment type="caution">
    <text evidence="1">The sequence shown here is derived from an EMBL/GenBank/DDBJ whole genome shotgun (WGS) entry which is preliminary data.</text>
</comment>
<dbReference type="Proteomes" id="UP000282321">
    <property type="component" value="Unassembled WGS sequence"/>
</dbReference>
<evidence type="ECO:0000313" key="2">
    <source>
        <dbReference type="Proteomes" id="UP000282321"/>
    </source>
</evidence>
<evidence type="ECO:0000313" key="1">
    <source>
        <dbReference type="EMBL" id="RKX66145.1"/>
    </source>
</evidence>